<keyword evidence="1" id="KW-0805">Transcription regulation</keyword>
<evidence type="ECO:0000256" key="3">
    <source>
        <dbReference type="ARBA" id="ARBA00023163"/>
    </source>
</evidence>
<dbReference type="AlphaFoldDB" id="A0A4Z1C3I5"/>
<keyword evidence="6" id="KW-1185">Reference proteome</keyword>
<dbReference type="RefSeq" id="WP_135838118.1">
    <property type="nucleotide sequence ID" value="NZ_SRRO01000001.1"/>
</dbReference>
<dbReference type="PANTHER" id="PTHR44688">
    <property type="entry name" value="DNA-BINDING TRANSCRIPTIONAL ACTIVATOR DEVR_DOSR"/>
    <property type="match status" value="1"/>
</dbReference>
<evidence type="ECO:0000313" key="5">
    <source>
        <dbReference type="EMBL" id="TGN63582.1"/>
    </source>
</evidence>
<evidence type="ECO:0000256" key="1">
    <source>
        <dbReference type="ARBA" id="ARBA00023015"/>
    </source>
</evidence>
<dbReference type="Pfam" id="PF00196">
    <property type="entry name" value="GerE"/>
    <property type="match status" value="1"/>
</dbReference>
<dbReference type="SMART" id="SM00421">
    <property type="entry name" value="HTH_LUXR"/>
    <property type="match status" value="1"/>
</dbReference>
<organism evidence="5 6">
    <name type="scientific">Nocardioides eburneiflavus</name>
    <dbReference type="NCBI Taxonomy" id="2518372"/>
    <lineage>
        <taxon>Bacteria</taxon>
        <taxon>Bacillati</taxon>
        <taxon>Actinomycetota</taxon>
        <taxon>Actinomycetes</taxon>
        <taxon>Propionibacteriales</taxon>
        <taxon>Nocardioidaceae</taxon>
        <taxon>Nocardioides</taxon>
    </lineage>
</organism>
<dbReference type="PRINTS" id="PR00038">
    <property type="entry name" value="HTHLUXR"/>
</dbReference>
<dbReference type="EMBL" id="SRRO01000001">
    <property type="protein sequence ID" value="TGN63582.1"/>
    <property type="molecule type" value="Genomic_DNA"/>
</dbReference>
<dbReference type="InterPro" id="IPR036388">
    <property type="entry name" value="WH-like_DNA-bd_sf"/>
</dbReference>
<dbReference type="GO" id="GO:0006355">
    <property type="term" value="P:regulation of DNA-templated transcription"/>
    <property type="evidence" value="ECO:0007669"/>
    <property type="project" value="InterPro"/>
</dbReference>
<accession>A0A4Z1C3I5</accession>
<dbReference type="InterPro" id="IPR011990">
    <property type="entry name" value="TPR-like_helical_dom_sf"/>
</dbReference>
<comment type="caution">
    <text evidence="5">The sequence shown here is derived from an EMBL/GenBank/DDBJ whole genome shotgun (WGS) entry which is preliminary data.</text>
</comment>
<dbReference type="GO" id="GO:0003677">
    <property type="term" value="F:DNA binding"/>
    <property type="evidence" value="ECO:0007669"/>
    <property type="project" value="UniProtKB-KW"/>
</dbReference>
<dbReference type="Proteomes" id="UP000297496">
    <property type="component" value="Unassembled WGS sequence"/>
</dbReference>
<proteinExistence type="predicted"/>
<gene>
    <name evidence="5" type="ORF">EXE59_06175</name>
</gene>
<dbReference type="PROSITE" id="PS50043">
    <property type="entry name" value="HTH_LUXR_2"/>
    <property type="match status" value="1"/>
</dbReference>
<dbReference type="SUPFAM" id="SSF46894">
    <property type="entry name" value="C-terminal effector domain of the bipartite response regulators"/>
    <property type="match status" value="1"/>
</dbReference>
<dbReference type="InterPro" id="IPR016032">
    <property type="entry name" value="Sig_transdc_resp-reg_C-effctor"/>
</dbReference>
<keyword evidence="2" id="KW-0238">DNA-binding</keyword>
<evidence type="ECO:0000313" key="6">
    <source>
        <dbReference type="Proteomes" id="UP000297496"/>
    </source>
</evidence>
<reference evidence="5 6" key="1">
    <citation type="submission" date="2019-04" db="EMBL/GenBank/DDBJ databases">
        <title>Three New Species of Nocardioides, Nocardioides euryhalodurans sp. nov., Nocardioides seonyuensis sp. nov. and Nocardioides eburneoflavus sp. nov. Isolated from Soil.</title>
        <authorList>
            <person name="Roh S.G."/>
            <person name="Lee C."/>
            <person name="Kim M.-K."/>
            <person name="Kim S.B."/>
        </authorList>
    </citation>
    <scope>NUCLEOTIDE SEQUENCE [LARGE SCALE GENOMIC DNA]</scope>
    <source>
        <strain evidence="5 6">MMS17-SY213</strain>
    </source>
</reference>
<evidence type="ECO:0000259" key="4">
    <source>
        <dbReference type="PROSITE" id="PS50043"/>
    </source>
</evidence>
<dbReference type="Gene3D" id="1.25.40.10">
    <property type="entry name" value="Tetratricopeptide repeat domain"/>
    <property type="match status" value="2"/>
</dbReference>
<dbReference type="PANTHER" id="PTHR44688:SF16">
    <property type="entry name" value="DNA-BINDING TRANSCRIPTIONAL ACTIVATOR DEVR_DOSR"/>
    <property type="match status" value="1"/>
</dbReference>
<sequence>MSAASSLAAGQAALARAAWADARACFEAAAAAEDSPQAWEGISRAAWWEGDPEATMSARVRAYHRYRRMEDARGAARMAMWVASDHLDFRGDDAVCAVWLRRARTLLDGHPPCAELGFVLLLEADVALLADNDPRTAARIAEAALALARACDEIDVEVVALAILGAALIASGAIGEGLQRLDESAALAVSEEFGDTAAPGWALCHTVSGCADAGDFGRADQWSRALHSWSATWRARHFFGIRRTSYGGVLTTRGEWPLAEEELATALTDLSSTRPALAAPTTVRLAELRARQGRPDEARALFESALPFHHAVVGLGALDLAAGDPRTAIEAAERILRRLDDASVLDRLPALELLARAHTAAGDAEQAHAALDRLEATGLAAPYLRGRVLLVRGEVLLGAGELEGAREAAEDAADLFSGCSAPYETARARLVLAGALEAAGRPERAAVEAQAARQALELLGARDDARGRDGGTGTLSPREVDILRLVALGCSDAQIAERLFLSPHTVHRHVANLRRKLGASSRAAAVANATKLRLL</sequence>
<dbReference type="SUPFAM" id="SSF48452">
    <property type="entry name" value="TPR-like"/>
    <property type="match status" value="1"/>
</dbReference>
<keyword evidence="3" id="KW-0804">Transcription</keyword>
<protein>
    <submittedName>
        <fullName evidence="5">LuxR family transcriptional regulator</fullName>
    </submittedName>
</protein>
<evidence type="ECO:0000256" key="2">
    <source>
        <dbReference type="ARBA" id="ARBA00023125"/>
    </source>
</evidence>
<dbReference type="Gene3D" id="1.10.10.10">
    <property type="entry name" value="Winged helix-like DNA-binding domain superfamily/Winged helix DNA-binding domain"/>
    <property type="match status" value="1"/>
</dbReference>
<dbReference type="CDD" id="cd06170">
    <property type="entry name" value="LuxR_C_like"/>
    <property type="match status" value="1"/>
</dbReference>
<feature type="domain" description="HTH luxR-type" evidence="4">
    <location>
        <begin position="468"/>
        <end position="533"/>
    </location>
</feature>
<dbReference type="InterPro" id="IPR000792">
    <property type="entry name" value="Tscrpt_reg_LuxR_C"/>
</dbReference>
<dbReference type="OrthoDB" id="27092at2"/>
<name>A0A4Z1C3I5_9ACTN</name>